<evidence type="ECO:0000256" key="2">
    <source>
        <dbReference type="ARBA" id="ARBA00007110"/>
    </source>
</evidence>
<dbReference type="CDD" id="cd02439">
    <property type="entry name" value="DMB-PRT_CobT"/>
    <property type="match status" value="1"/>
</dbReference>
<dbReference type="RefSeq" id="WP_080916467.1">
    <property type="nucleotide sequence ID" value="NZ_CP020472.1"/>
</dbReference>
<dbReference type="NCBIfam" id="TIGR03160">
    <property type="entry name" value="cobT_DBIPRT"/>
    <property type="match status" value="1"/>
</dbReference>
<keyword evidence="12" id="KW-1185">Reference proteome</keyword>
<dbReference type="Gene3D" id="3.40.50.10210">
    <property type="match status" value="1"/>
</dbReference>
<evidence type="ECO:0000256" key="8">
    <source>
        <dbReference type="ARBA" id="ARBA00030686"/>
    </source>
</evidence>
<evidence type="ECO:0000256" key="1">
    <source>
        <dbReference type="ARBA" id="ARBA00005049"/>
    </source>
</evidence>
<evidence type="ECO:0000256" key="6">
    <source>
        <dbReference type="ARBA" id="ARBA00022676"/>
    </source>
</evidence>
<dbReference type="Proteomes" id="UP000191820">
    <property type="component" value="Chromosome"/>
</dbReference>
<reference evidence="11 12" key="1">
    <citation type="submission" date="2017-03" db="EMBL/GenBank/DDBJ databases">
        <title>Genome sequencing of Shewanella japonica KCTC 22435.</title>
        <authorList>
            <person name="Kim K.M."/>
        </authorList>
    </citation>
    <scope>NUCLEOTIDE SEQUENCE [LARGE SCALE GENOMIC DNA]</scope>
    <source>
        <strain evidence="11 12">KCTC 22435</strain>
    </source>
</reference>
<protein>
    <recommendedName>
        <fullName evidence="4 10">Nicotinate-nucleotide--dimethylbenzimidazole phosphoribosyltransferase</fullName>
        <shortName evidence="10">NN:DBI PRT</shortName>
        <ecNumber evidence="3 10">2.4.2.21</ecNumber>
    </recommendedName>
    <alternativeName>
        <fullName evidence="8 10">N(1)-alpha-phosphoribosyltransferase</fullName>
    </alternativeName>
</protein>
<evidence type="ECO:0000313" key="11">
    <source>
        <dbReference type="EMBL" id="ARD23516.1"/>
    </source>
</evidence>
<comment type="similarity">
    <text evidence="2 10">Belongs to the CobT family.</text>
</comment>
<keyword evidence="6 10" id="KW-0328">Glycosyltransferase</keyword>
<dbReference type="HAMAP" id="MF_00230">
    <property type="entry name" value="CobT"/>
    <property type="match status" value="1"/>
</dbReference>
<dbReference type="NCBIfam" id="NF000996">
    <property type="entry name" value="PRK00105.1"/>
    <property type="match status" value="1"/>
</dbReference>
<dbReference type="PANTHER" id="PTHR43463">
    <property type="entry name" value="NICOTINATE-NUCLEOTIDE--DIMETHYLBENZIMIDAZOLE PHOSPHORIBOSYLTRANSFERASE"/>
    <property type="match status" value="1"/>
</dbReference>
<evidence type="ECO:0000256" key="3">
    <source>
        <dbReference type="ARBA" id="ARBA00011991"/>
    </source>
</evidence>
<comment type="function">
    <text evidence="10">Catalyzes the synthesis of alpha-ribazole-5'-phosphate from nicotinate mononucleotide (NAMN) and 5,6-dimethylbenzimidazole (DMB).</text>
</comment>
<evidence type="ECO:0000256" key="4">
    <source>
        <dbReference type="ARBA" id="ARBA00015486"/>
    </source>
</evidence>
<dbReference type="EC" id="2.4.2.21" evidence="3 10"/>
<dbReference type="PANTHER" id="PTHR43463:SF1">
    <property type="entry name" value="NICOTINATE-NUCLEOTIDE--DIMETHYLBENZIMIDAZOLE PHOSPHORIBOSYLTRANSFERASE"/>
    <property type="match status" value="1"/>
</dbReference>
<comment type="catalytic activity">
    <reaction evidence="9 10">
        <text>5,6-dimethylbenzimidazole + nicotinate beta-D-ribonucleotide = alpha-ribazole 5'-phosphate + nicotinate + H(+)</text>
        <dbReference type="Rhea" id="RHEA:11196"/>
        <dbReference type="ChEBI" id="CHEBI:15378"/>
        <dbReference type="ChEBI" id="CHEBI:15890"/>
        <dbReference type="ChEBI" id="CHEBI:32544"/>
        <dbReference type="ChEBI" id="CHEBI:57502"/>
        <dbReference type="ChEBI" id="CHEBI:57918"/>
        <dbReference type="EC" id="2.4.2.21"/>
    </reaction>
</comment>
<dbReference type="InterPro" id="IPR017846">
    <property type="entry name" value="Nict_dMeBzImd_PRibTrfase_bact"/>
</dbReference>
<name>A0ABN4YJN9_9GAMM</name>
<proteinExistence type="inferred from homology"/>
<dbReference type="Gene3D" id="1.10.1610.10">
    <property type="match status" value="1"/>
</dbReference>
<keyword evidence="5 10" id="KW-0169">Cobalamin biosynthesis</keyword>
<dbReference type="SUPFAM" id="SSF52733">
    <property type="entry name" value="Nicotinate mononucleotide:5,6-dimethylbenzimidazole phosphoribosyltransferase (CobT)"/>
    <property type="match status" value="1"/>
</dbReference>
<evidence type="ECO:0000256" key="10">
    <source>
        <dbReference type="HAMAP-Rule" id="MF_00230"/>
    </source>
</evidence>
<evidence type="ECO:0000256" key="9">
    <source>
        <dbReference type="ARBA" id="ARBA00047340"/>
    </source>
</evidence>
<dbReference type="Pfam" id="PF02277">
    <property type="entry name" value="DBI_PRT"/>
    <property type="match status" value="1"/>
</dbReference>
<dbReference type="InterPro" id="IPR036087">
    <property type="entry name" value="Nict_dMeBzImd_PRibTrfase_sf"/>
</dbReference>
<organism evidence="11 12">
    <name type="scientific">Shewanella japonica</name>
    <dbReference type="NCBI Taxonomy" id="93973"/>
    <lineage>
        <taxon>Bacteria</taxon>
        <taxon>Pseudomonadati</taxon>
        <taxon>Pseudomonadota</taxon>
        <taxon>Gammaproteobacteria</taxon>
        <taxon>Alteromonadales</taxon>
        <taxon>Shewanellaceae</taxon>
        <taxon>Shewanella</taxon>
    </lineage>
</organism>
<comment type="pathway">
    <text evidence="1 10">Nucleoside biosynthesis; alpha-ribazole biosynthesis; alpha-ribazole from 5,6-dimethylbenzimidazole: step 1/2.</text>
</comment>
<dbReference type="GO" id="GO:0016757">
    <property type="term" value="F:glycosyltransferase activity"/>
    <property type="evidence" value="ECO:0007669"/>
    <property type="project" value="UniProtKB-KW"/>
</dbReference>
<accession>A0ABN4YJN9</accession>
<dbReference type="InterPro" id="IPR023195">
    <property type="entry name" value="Nict_dMeBzImd_PRibTrfase_N"/>
</dbReference>
<feature type="active site" description="Proton acceptor" evidence="10">
    <location>
        <position position="316"/>
    </location>
</feature>
<evidence type="ECO:0000256" key="7">
    <source>
        <dbReference type="ARBA" id="ARBA00022679"/>
    </source>
</evidence>
<keyword evidence="7 10" id="KW-0808">Transferase</keyword>
<evidence type="ECO:0000256" key="5">
    <source>
        <dbReference type="ARBA" id="ARBA00022573"/>
    </source>
</evidence>
<evidence type="ECO:0000313" key="12">
    <source>
        <dbReference type="Proteomes" id="UP000191820"/>
    </source>
</evidence>
<gene>
    <name evidence="10" type="primary">cobT</name>
    <name evidence="11" type="ORF">SJ2017_3254</name>
</gene>
<sequence>MFAVDPVNHLNDEQIQHKINQKTKPLGALGSLESLAKQIAQVQLTEPFNNRQKLAINQPAMLVFAGDHGIANHGVSIAPSAVTQQMVNNFASGGAAINVFCRQMGLNLEVIDCGMLTPSDHPKVTDHRLGAGTQAIHQKQAMDLLAVKDGFSFANDLVQRHFDSGCNLIALGEMGIGNTSSAAAIMAAMLKLDVKECVGRGTGIDDESFALKRELLTVAMNLHRDKIHDPVNVLACLGGFEIVQMTGAILAASEKKMLVVIDGFIATAAALVAVALHPSARDYLIFAHQSDEQGHPKMLQALDAKPLLSLGLRLGEGTGAALSLPMIQAAVNFYNDMASFDKAGVSNVV</sequence>
<dbReference type="EMBL" id="CP020472">
    <property type="protein sequence ID" value="ARD23516.1"/>
    <property type="molecule type" value="Genomic_DNA"/>
</dbReference>
<dbReference type="InterPro" id="IPR003200">
    <property type="entry name" value="Nict_dMeBzImd_PRibTrfase"/>
</dbReference>